<feature type="region of interest" description="Disordered" evidence="1">
    <location>
        <begin position="1"/>
        <end position="40"/>
    </location>
</feature>
<dbReference type="Proteomes" id="UP000287188">
    <property type="component" value="Unassembled WGS sequence"/>
</dbReference>
<dbReference type="EMBL" id="BIFS01000001">
    <property type="protein sequence ID" value="GCE19642.1"/>
    <property type="molecule type" value="Genomic_DNA"/>
</dbReference>
<proteinExistence type="predicted"/>
<dbReference type="AlphaFoldDB" id="A0A402AKK0"/>
<dbReference type="Gene3D" id="2.60.120.560">
    <property type="entry name" value="Exo-inulinase, domain 1"/>
    <property type="match status" value="1"/>
</dbReference>
<dbReference type="RefSeq" id="WP_126551484.1">
    <property type="nucleotide sequence ID" value="NZ_BIFS01000001.1"/>
</dbReference>
<protein>
    <recommendedName>
        <fullName evidence="5">3-keto-disaccharide hydrolase domain-containing protein</fullName>
    </recommendedName>
</protein>
<evidence type="ECO:0000313" key="3">
    <source>
        <dbReference type="EMBL" id="GCE19642.1"/>
    </source>
</evidence>
<comment type="caution">
    <text evidence="3">The sequence shown here is derived from an EMBL/GenBank/DDBJ whole genome shotgun (WGS) entry which is preliminary data.</text>
</comment>
<reference evidence="4" key="1">
    <citation type="submission" date="2018-12" db="EMBL/GenBank/DDBJ databases">
        <title>Tengunoibacter tsumagoiensis gen. nov., sp. nov., Dictyobacter kobayashii sp. nov., D. alpinus sp. nov., and D. joshuensis sp. nov. and description of Dictyobacteraceae fam. nov. within the order Ktedonobacterales isolated from Tengu-no-mugimeshi.</title>
        <authorList>
            <person name="Wang C.M."/>
            <person name="Zheng Y."/>
            <person name="Sakai Y."/>
            <person name="Toyoda A."/>
            <person name="Minakuchi Y."/>
            <person name="Abe K."/>
            <person name="Yokota A."/>
            <person name="Yabe S."/>
        </authorList>
    </citation>
    <scope>NUCLEOTIDE SEQUENCE [LARGE SCALE GENOMIC DNA]</scope>
    <source>
        <strain evidence="4">Uno11</strain>
    </source>
</reference>
<evidence type="ECO:0000313" key="4">
    <source>
        <dbReference type="Proteomes" id="UP000287188"/>
    </source>
</evidence>
<feature type="transmembrane region" description="Helical" evidence="2">
    <location>
        <begin position="49"/>
        <end position="72"/>
    </location>
</feature>
<keyword evidence="2" id="KW-0472">Membrane</keyword>
<name>A0A402AKK0_9CHLR</name>
<evidence type="ECO:0000256" key="1">
    <source>
        <dbReference type="SAM" id="MobiDB-lite"/>
    </source>
</evidence>
<keyword evidence="2" id="KW-0812">Transmembrane</keyword>
<dbReference type="OrthoDB" id="149291at2"/>
<gene>
    <name evidence="3" type="ORF">KDK_34420</name>
</gene>
<evidence type="ECO:0008006" key="5">
    <source>
        <dbReference type="Google" id="ProtNLM"/>
    </source>
</evidence>
<organism evidence="3 4">
    <name type="scientific">Dictyobacter kobayashii</name>
    <dbReference type="NCBI Taxonomy" id="2014872"/>
    <lineage>
        <taxon>Bacteria</taxon>
        <taxon>Bacillati</taxon>
        <taxon>Chloroflexota</taxon>
        <taxon>Ktedonobacteria</taxon>
        <taxon>Ktedonobacterales</taxon>
        <taxon>Dictyobacteraceae</taxon>
        <taxon>Dictyobacter</taxon>
    </lineage>
</organism>
<keyword evidence="2" id="KW-1133">Transmembrane helix</keyword>
<keyword evidence="4" id="KW-1185">Reference proteome</keyword>
<evidence type="ECO:0000256" key="2">
    <source>
        <dbReference type="SAM" id="Phobius"/>
    </source>
</evidence>
<sequence>MSKIETQHTRLQAPISADTQEEKLTPTAPLKPIWPPPPRPRKRRSILKMLSSLLAIILCALLMLSAIGLLLFTTTTHYGTSIRHTATVEAQQTSSVQTTARVQAQGTAQYFQTAQTQIEATATAEGNQSAIATQTVTDATATATAGENLYQTWTAGKPFIDDAMTDNSGSSKWDSGGPDTNTGCIFADNAYHAREAQLTYLQPCIGQGTNVAELAYQANVTLLKGKQGQAGLLFRVDSTNNSYYFFHIGSDGSYALDLYDGTNGGNTLLQGSSDSINPGFNQVNQLMILADKTNLSILANGHYLGTASDSNLQTGKIGVGVIDNGTPVDATFTNVQVWKYEENRLP</sequence>
<accession>A0A402AKK0</accession>